<reference evidence="2 3" key="1">
    <citation type="submission" date="2020-07" db="EMBL/GenBank/DDBJ databases">
        <title>MOT database genomes.</title>
        <authorList>
            <person name="Joseph S."/>
            <person name="Aduse-Opoku J."/>
            <person name="Hashim A."/>
            <person name="Wade W."/>
            <person name="Curtis M."/>
        </authorList>
    </citation>
    <scope>NUCLEOTIDE SEQUENCE [LARGE SCALE GENOMIC DNA]</scope>
    <source>
        <strain evidence="2 3">CIP 106318</strain>
    </source>
</reference>
<proteinExistence type="predicted"/>
<evidence type="ECO:0000256" key="1">
    <source>
        <dbReference type="SAM" id="Phobius"/>
    </source>
</evidence>
<keyword evidence="1" id="KW-0472">Membrane</keyword>
<name>A0ABX2SZ22_9BACL</name>
<feature type="transmembrane region" description="Helical" evidence="1">
    <location>
        <begin position="72"/>
        <end position="90"/>
    </location>
</feature>
<keyword evidence="1" id="KW-1133">Transmembrane helix</keyword>
<evidence type="ECO:0008006" key="4">
    <source>
        <dbReference type="Google" id="ProtNLM"/>
    </source>
</evidence>
<sequence>MAWTIIYLCMILLGVISLIMLLNNKFIPKETRKKLSEEDLKVYKNNLIKVSISFILASVLFLIQNYFDIKNLLIYVPITLLGWYGVKNLVNNLNMINR</sequence>
<accession>A0ABX2SZ22</accession>
<keyword evidence="1" id="KW-0812">Transmembrane</keyword>
<keyword evidence="3" id="KW-1185">Reference proteome</keyword>
<protein>
    <recommendedName>
        <fullName evidence="4">DUF3784 domain-containing protein</fullName>
    </recommendedName>
</protein>
<evidence type="ECO:0000313" key="2">
    <source>
        <dbReference type="EMBL" id="NYS47509.1"/>
    </source>
</evidence>
<gene>
    <name evidence="2" type="ORF">HZY85_04775</name>
</gene>
<feature type="transmembrane region" description="Helical" evidence="1">
    <location>
        <begin position="47"/>
        <end position="66"/>
    </location>
</feature>
<comment type="caution">
    <text evidence="2">The sequence shown here is derived from an EMBL/GenBank/DDBJ whole genome shotgun (WGS) entry which is preliminary data.</text>
</comment>
<dbReference type="Proteomes" id="UP000531840">
    <property type="component" value="Unassembled WGS sequence"/>
</dbReference>
<feature type="transmembrane region" description="Helical" evidence="1">
    <location>
        <begin position="6"/>
        <end position="26"/>
    </location>
</feature>
<dbReference type="EMBL" id="JACBYF010000007">
    <property type="protein sequence ID" value="NYS47509.1"/>
    <property type="molecule type" value="Genomic_DNA"/>
</dbReference>
<organism evidence="2 3">
    <name type="scientific">Gemelliphila palaticanis</name>
    <dbReference type="NCBI Taxonomy" id="81950"/>
    <lineage>
        <taxon>Bacteria</taxon>
        <taxon>Bacillati</taxon>
        <taxon>Bacillota</taxon>
        <taxon>Bacilli</taxon>
        <taxon>Bacillales</taxon>
        <taxon>Gemellaceae</taxon>
        <taxon>Gemelliphila</taxon>
    </lineage>
</organism>
<evidence type="ECO:0000313" key="3">
    <source>
        <dbReference type="Proteomes" id="UP000531840"/>
    </source>
</evidence>
<dbReference type="RefSeq" id="WP_179941296.1">
    <property type="nucleotide sequence ID" value="NZ_JACBYF010000007.1"/>
</dbReference>